<feature type="domain" description="HTH tetR-type" evidence="3">
    <location>
        <begin position="15"/>
        <end position="75"/>
    </location>
</feature>
<evidence type="ECO:0000313" key="5">
    <source>
        <dbReference type="Proteomes" id="UP001589647"/>
    </source>
</evidence>
<evidence type="ECO:0000313" key="4">
    <source>
        <dbReference type="EMBL" id="MFB9204950.1"/>
    </source>
</evidence>
<comment type="caution">
    <text evidence="4">The sequence shown here is derived from an EMBL/GenBank/DDBJ whole genome shotgun (WGS) entry which is preliminary data.</text>
</comment>
<gene>
    <name evidence="4" type="ORF">ACFFV7_27410</name>
</gene>
<evidence type="ECO:0000259" key="3">
    <source>
        <dbReference type="PROSITE" id="PS50977"/>
    </source>
</evidence>
<dbReference type="PROSITE" id="PS50977">
    <property type="entry name" value="HTH_TETR_2"/>
    <property type="match status" value="1"/>
</dbReference>
<dbReference type="PANTHER" id="PTHR30055:SF226">
    <property type="entry name" value="HTH-TYPE TRANSCRIPTIONAL REGULATOR PKSA"/>
    <property type="match status" value="1"/>
</dbReference>
<dbReference type="EMBL" id="JBHMEI010000022">
    <property type="protein sequence ID" value="MFB9204950.1"/>
    <property type="molecule type" value="Genomic_DNA"/>
</dbReference>
<feature type="DNA-binding region" description="H-T-H motif" evidence="2">
    <location>
        <begin position="38"/>
        <end position="57"/>
    </location>
</feature>
<dbReference type="InterPro" id="IPR001647">
    <property type="entry name" value="HTH_TetR"/>
</dbReference>
<dbReference type="SUPFAM" id="SSF46689">
    <property type="entry name" value="Homeodomain-like"/>
    <property type="match status" value="1"/>
</dbReference>
<accession>A0ABV5IM18</accession>
<proteinExistence type="predicted"/>
<organism evidence="4 5">
    <name type="scientific">Nonomuraea spiralis</name>
    <dbReference type="NCBI Taxonomy" id="46182"/>
    <lineage>
        <taxon>Bacteria</taxon>
        <taxon>Bacillati</taxon>
        <taxon>Actinomycetota</taxon>
        <taxon>Actinomycetes</taxon>
        <taxon>Streptosporangiales</taxon>
        <taxon>Streptosporangiaceae</taxon>
        <taxon>Nonomuraea</taxon>
    </lineage>
</organism>
<dbReference type="Gene3D" id="1.10.357.10">
    <property type="entry name" value="Tetracycline Repressor, domain 2"/>
    <property type="match status" value="1"/>
</dbReference>
<evidence type="ECO:0000256" key="2">
    <source>
        <dbReference type="PROSITE-ProRule" id="PRU00335"/>
    </source>
</evidence>
<dbReference type="PRINTS" id="PR00455">
    <property type="entry name" value="HTHTETR"/>
</dbReference>
<name>A0ABV5IM18_9ACTN</name>
<sequence length="242" mass="26068">MARAGRPPQDPARQAERAHRILDAAAELILRWGYDKTTVDDVAKRAGVAKGTIYLHWKTRDELFAALLRRERVLMLEGVRDSAPAALGELFGSLASALLRRPLLHAVLLDDSEVLGKLTRLKRRGPAGGLELGGSFDAYLRELVGLGAVREEPSEHVTVIGSIFYGFMFLPGALPESDRLPDDRVAALLAETVERAVGTGRALPPAAAGAVARATLDLLDALADVARRKLATSLSPAKERVQ</sequence>
<dbReference type="RefSeq" id="WP_189653545.1">
    <property type="nucleotide sequence ID" value="NZ_BMRC01000043.1"/>
</dbReference>
<keyword evidence="1 2" id="KW-0238">DNA-binding</keyword>
<protein>
    <submittedName>
        <fullName evidence="4">TetR/AcrR family transcriptional regulator</fullName>
    </submittedName>
</protein>
<dbReference type="PANTHER" id="PTHR30055">
    <property type="entry name" value="HTH-TYPE TRANSCRIPTIONAL REGULATOR RUTR"/>
    <property type="match status" value="1"/>
</dbReference>
<dbReference type="Proteomes" id="UP001589647">
    <property type="component" value="Unassembled WGS sequence"/>
</dbReference>
<keyword evidence="5" id="KW-1185">Reference proteome</keyword>
<evidence type="ECO:0000256" key="1">
    <source>
        <dbReference type="ARBA" id="ARBA00023125"/>
    </source>
</evidence>
<dbReference type="Pfam" id="PF00440">
    <property type="entry name" value="TetR_N"/>
    <property type="match status" value="1"/>
</dbReference>
<dbReference type="InterPro" id="IPR050109">
    <property type="entry name" value="HTH-type_TetR-like_transc_reg"/>
</dbReference>
<dbReference type="InterPro" id="IPR009057">
    <property type="entry name" value="Homeodomain-like_sf"/>
</dbReference>
<reference evidence="4 5" key="1">
    <citation type="submission" date="2024-09" db="EMBL/GenBank/DDBJ databases">
        <authorList>
            <person name="Sun Q."/>
            <person name="Mori K."/>
        </authorList>
    </citation>
    <scope>NUCLEOTIDE SEQUENCE [LARGE SCALE GENOMIC DNA]</scope>
    <source>
        <strain evidence="4 5">CCM 3426</strain>
    </source>
</reference>